<dbReference type="InParanoid" id="Q023I1"/>
<dbReference type="KEGG" id="sus:Acid_2879"/>
<evidence type="ECO:0000256" key="1">
    <source>
        <dbReference type="SAM" id="SignalP"/>
    </source>
</evidence>
<proteinExistence type="predicted"/>
<organism evidence="2">
    <name type="scientific">Solibacter usitatus (strain Ellin6076)</name>
    <dbReference type="NCBI Taxonomy" id="234267"/>
    <lineage>
        <taxon>Bacteria</taxon>
        <taxon>Pseudomonadati</taxon>
        <taxon>Acidobacteriota</taxon>
        <taxon>Terriglobia</taxon>
        <taxon>Bryobacterales</taxon>
        <taxon>Solibacteraceae</taxon>
        <taxon>Candidatus Solibacter</taxon>
    </lineage>
</organism>
<feature type="chain" id="PRO_5004163800" evidence="1">
    <location>
        <begin position="17"/>
        <end position="1173"/>
    </location>
</feature>
<dbReference type="InterPro" id="IPR011042">
    <property type="entry name" value="6-blade_b-propeller_TolB-like"/>
</dbReference>
<dbReference type="OrthoDB" id="9799230at2"/>
<dbReference type="InterPro" id="IPR017803">
    <property type="entry name" value="CHP03437_C"/>
</dbReference>
<dbReference type="HOGENOM" id="CLU_010429_0_0_0"/>
<name>Q023I1_SOLUE</name>
<dbReference type="AlphaFoldDB" id="Q023I1"/>
<gene>
    <name evidence="2" type="ordered locus">Acid_2879</name>
</gene>
<dbReference type="EMBL" id="CP000473">
    <property type="protein sequence ID" value="ABJ83865.1"/>
    <property type="molecule type" value="Genomic_DNA"/>
</dbReference>
<dbReference type="Gene3D" id="2.120.10.30">
    <property type="entry name" value="TolB, C-terminal domain"/>
    <property type="match status" value="2"/>
</dbReference>
<protein>
    <submittedName>
        <fullName evidence="2">NHL repeat containing protein</fullName>
    </submittedName>
</protein>
<dbReference type="STRING" id="234267.Acid_2879"/>
<dbReference type="eggNOG" id="COG4386">
    <property type="taxonomic scope" value="Bacteria"/>
</dbReference>
<reference evidence="2" key="1">
    <citation type="submission" date="2006-10" db="EMBL/GenBank/DDBJ databases">
        <title>Complete sequence of Solibacter usitatus Ellin6076.</title>
        <authorList>
            <consortium name="US DOE Joint Genome Institute"/>
            <person name="Copeland A."/>
            <person name="Lucas S."/>
            <person name="Lapidus A."/>
            <person name="Barry K."/>
            <person name="Detter J.C."/>
            <person name="Glavina del Rio T."/>
            <person name="Hammon N."/>
            <person name="Israni S."/>
            <person name="Dalin E."/>
            <person name="Tice H."/>
            <person name="Pitluck S."/>
            <person name="Thompson L.S."/>
            <person name="Brettin T."/>
            <person name="Bruce D."/>
            <person name="Han C."/>
            <person name="Tapia R."/>
            <person name="Gilna P."/>
            <person name="Schmutz J."/>
            <person name="Larimer F."/>
            <person name="Land M."/>
            <person name="Hauser L."/>
            <person name="Kyrpides N."/>
            <person name="Mikhailova N."/>
            <person name="Janssen P.H."/>
            <person name="Kuske C.R."/>
            <person name="Richardson P."/>
        </authorList>
    </citation>
    <scope>NUCLEOTIDE SEQUENCE</scope>
    <source>
        <strain evidence="2">Ellin6076</strain>
    </source>
</reference>
<evidence type="ECO:0000313" key="2">
    <source>
        <dbReference type="EMBL" id="ABJ83865.1"/>
    </source>
</evidence>
<dbReference type="NCBIfam" id="TIGR03437">
    <property type="entry name" value="Soli_cterm"/>
    <property type="match status" value="3"/>
</dbReference>
<feature type="signal peptide" evidence="1">
    <location>
        <begin position="1"/>
        <end position="16"/>
    </location>
</feature>
<accession>Q023I1</accession>
<keyword evidence="1" id="KW-0732">Signal</keyword>
<sequence precursor="true">MKYISLFIFSAAAVCAADFTTGQAARLVIGQPTFTAQDPNSSDTILGGASGLAFAADTLFVADSNRVGASPNNHRVVLFQNLSSMLPRPTDSLIYDSKCPVCTGRATLVLGQPDFTTTTENLAATPNTLRLPTAVASDGIHVVVADTNHNRVLIWNRIPSANDAPADVVIGQPNFTSTALPGNTPSAKSMRGPQGVWIQNGRLYVADTQNNRVLIYNRIPTANGAAADVVLGQPNMTTFVEPDLTEQTNNATASQLLNPVSVSSDGVHVFITDLGYNRVLIWNSIPSTNGAAADVVIGQPDMVSAIANNAFSTDPNDTTNKQTPVLCGVSNGTDTNGNPTYPASCNATLNFPRFALAAGNRLFIADGGNDRVLAFNTIPTQNGASADIVIGQVGGSVNQASDAADSLRTPMSLAWDGTNLYVSDAYNRRITVYSVGDNSVPYGGVVNSASLNILARGRVTIAGAIQAGDAIDINIGGTQSTDSNGNVTTTGGADYKYTVTKDDTIGSIVNTLAAQMNAAANGNGDPNVYAVPDLATGDLILTARASGVAGNAVTVFATVTAAAASTAAQITATAESSTLSGGGDAAAIAPGSIVSVTGANLSYHTATPNPAQNSLPTTLGGTQVYFNGIAAPLVMVSPAVVNAQIPWELGDTTSINAYVRSESDSGDVTVTTPVAVTIVTANPGIYAQPNTSPSAGIVYHASSRATGIISVDGTATAGDTATVGIEDRSYTYTVQSGDTLDSIRDALVNLINQDPKVSAAPSGEFDRIILTARIQGPDSNGLAYSASASSTATVIMTAIGTSLCCAAVANSPVTPDNPAVPGELVYVYATGLGVPVLNDANKDLIQTGVKYPAGGPVTTPVSFVNAIAGGKTADVITATLLPGSVGVFQVLLHLNPDLTTDPYSQLTIAQDIYVSNIVTLPIVAGDGSATLTPTATNSFVSAANPLGGNAVAPGSIASLYGSGLAPQAVVAGAAPALPFTLGGVTMTLGTGFAPLFYVSPSQLNFQIPHLTVTGPTLTTLTVASGTSKTTYTVLLKPYAPALFTTNQAGTGQASTLIDGTASLAAPNKAFPGARPAKPGDHISIYATGLGDVSNRPAPGAVAPADPLPHTLATPTVTVGGIPATVTFSGLAPGYVGLYQINVDVPAGAPTGPAVPIVLTIGSVPSNTATIAIQ</sequence>
<dbReference type="SUPFAM" id="SSF75011">
    <property type="entry name" value="3-carboxy-cis,cis-mucoante lactonizing enzyme"/>
    <property type="match status" value="1"/>
</dbReference>